<feature type="domain" description="Tudor" evidence="2">
    <location>
        <begin position="645"/>
        <end position="700"/>
    </location>
</feature>
<dbReference type="OrthoDB" id="9989103at2759"/>
<name>B3NJP5_DROER</name>
<dbReference type="CDD" id="cd20379">
    <property type="entry name" value="Tudor_dTUD-like"/>
    <property type="match status" value="1"/>
</dbReference>
<dbReference type="KEGG" id="der:6547669"/>
<accession>B3NJP5</accession>
<feature type="region of interest" description="Disordered" evidence="1">
    <location>
        <begin position="262"/>
        <end position="281"/>
    </location>
</feature>
<feature type="compositionally biased region" description="Basic and acidic residues" evidence="1">
    <location>
        <begin position="825"/>
        <end position="835"/>
    </location>
</feature>
<feature type="domain" description="Tudor" evidence="2">
    <location>
        <begin position="1665"/>
        <end position="1721"/>
    </location>
</feature>
<feature type="compositionally biased region" description="Polar residues" evidence="1">
    <location>
        <begin position="910"/>
        <end position="922"/>
    </location>
</feature>
<keyword evidence="4" id="KW-1185">Reference proteome</keyword>
<evidence type="ECO:0000256" key="1">
    <source>
        <dbReference type="SAM" id="MobiDB-lite"/>
    </source>
</evidence>
<feature type="region of interest" description="Disordered" evidence="1">
    <location>
        <begin position="819"/>
        <end position="1001"/>
    </location>
</feature>
<dbReference type="PANTHER" id="PTHR22948">
    <property type="entry name" value="TUDOR DOMAIN CONTAINING PROTEIN"/>
    <property type="match status" value="1"/>
</dbReference>
<dbReference type="Pfam" id="PF00567">
    <property type="entry name" value="TUDOR"/>
    <property type="match status" value="9"/>
</dbReference>
<evidence type="ECO:0000313" key="3">
    <source>
        <dbReference type="EMBL" id="EDV55424.2"/>
    </source>
</evidence>
<dbReference type="SMART" id="SM00333">
    <property type="entry name" value="TUDOR"/>
    <property type="match status" value="9"/>
</dbReference>
<feature type="compositionally biased region" description="Basic and acidic residues" evidence="1">
    <location>
        <begin position="1541"/>
        <end position="1554"/>
    </location>
</feature>
<feature type="domain" description="Tudor" evidence="2">
    <location>
        <begin position="1066"/>
        <end position="1126"/>
    </location>
</feature>
<protein>
    <recommendedName>
        <fullName evidence="2">Tudor domain-containing protein</fullName>
    </recommendedName>
</protein>
<dbReference type="PANTHER" id="PTHR22948:SF76">
    <property type="entry name" value="FI20010P1-RELATED"/>
    <property type="match status" value="1"/>
</dbReference>
<feature type="domain" description="Tudor" evidence="2">
    <location>
        <begin position="1842"/>
        <end position="1901"/>
    </location>
</feature>
<feature type="domain" description="Tudor" evidence="2">
    <location>
        <begin position="459"/>
        <end position="517"/>
    </location>
</feature>
<feature type="compositionally biased region" description="Polar residues" evidence="1">
    <location>
        <begin position="946"/>
        <end position="958"/>
    </location>
</feature>
<dbReference type="eggNOG" id="KOG2039">
    <property type="taxonomic scope" value="Eukaryota"/>
</dbReference>
<dbReference type="SUPFAM" id="SSF63748">
    <property type="entry name" value="Tudor/PWWP/MBT"/>
    <property type="match status" value="9"/>
</dbReference>
<dbReference type="GO" id="GO:0005737">
    <property type="term" value="C:cytoplasm"/>
    <property type="evidence" value="ECO:0007669"/>
    <property type="project" value="UniProtKB-ARBA"/>
</dbReference>
<organism evidence="3 4">
    <name type="scientific">Drosophila erecta</name>
    <name type="common">Fruit fly</name>
    <dbReference type="NCBI Taxonomy" id="7220"/>
    <lineage>
        <taxon>Eukaryota</taxon>
        <taxon>Metazoa</taxon>
        <taxon>Ecdysozoa</taxon>
        <taxon>Arthropoda</taxon>
        <taxon>Hexapoda</taxon>
        <taxon>Insecta</taxon>
        <taxon>Pterygota</taxon>
        <taxon>Neoptera</taxon>
        <taxon>Endopterygota</taxon>
        <taxon>Diptera</taxon>
        <taxon>Brachycera</taxon>
        <taxon>Muscomorpha</taxon>
        <taxon>Ephydroidea</taxon>
        <taxon>Drosophilidae</taxon>
        <taxon>Drosophila</taxon>
        <taxon>Sophophora</taxon>
    </lineage>
</organism>
<feature type="domain" description="Tudor" evidence="2">
    <location>
        <begin position="2026"/>
        <end position="2085"/>
    </location>
</feature>
<dbReference type="InterPro" id="IPR050621">
    <property type="entry name" value="Tudor_domain_containing"/>
</dbReference>
<dbReference type="PROSITE" id="PS50304">
    <property type="entry name" value="TUDOR"/>
    <property type="match status" value="9"/>
</dbReference>
<reference evidence="3 4" key="1">
    <citation type="journal article" date="2007" name="Nature">
        <title>Evolution of genes and genomes on the Drosophila phylogeny.</title>
        <authorList>
            <consortium name="Drosophila 12 Genomes Consortium"/>
            <person name="Clark A.G."/>
            <person name="Eisen M.B."/>
            <person name="Smith D.R."/>
            <person name="Bergman C.M."/>
            <person name="Oliver B."/>
            <person name="Markow T.A."/>
            <person name="Kaufman T.C."/>
            <person name="Kellis M."/>
            <person name="Gelbart W."/>
            <person name="Iyer V.N."/>
            <person name="Pollard D.A."/>
            <person name="Sackton T.B."/>
            <person name="Larracuente A.M."/>
            <person name="Singh N.D."/>
            <person name="Abad J.P."/>
            <person name="Abt D.N."/>
            <person name="Adryan B."/>
            <person name="Aguade M."/>
            <person name="Akashi H."/>
            <person name="Anderson W.W."/>
            <person name="Aquadro C.F."/>
            <person name="Ardell D.H."/>
            <person name="Arguello R."/>
            <person name="Artieri C.G."/>
            <person name="Barbash D.A."/>
            <person name="Barker D."/>
            <person name="Barsanti P."/>
            <person name="Batterham P."/>
            <person name="Batzoglou S."/>
            <person name="Begun D."/>
            <person name="Bhutkar A."/>
            <person name="Blanco E."/>
            <person name="Bosak S.A."/>
            <person name="Bradley R.K."/>
            <person name="Brand A.D."/>
            <person name="Brent M.R."/>
            <person name="Brooks A.N."/>
            <person name="Brown R.H."/>
            <person name="Butlin R.K."/>
            <person name="Caggese C."/>
            <person name="Calvi B.R."/>
            <person name="Bernardo de Carvalho A."/>
            <person name="Caspi A."/>
            <person name="Castrezana S."/>
            <person name="Celniker S.E."/>
            <person name="Chang J.L."/>
            <person name="Chapple C."/>
            <person name="Chatterji S."/>
            <person name="Chinwalla A."/>
            <person name="Civetta A."/>
            <person name="Clifton S.W."/>
            <person name="Comeron J.M."/>
            <person name="Costello J.C."/>
            <person name="Coyne J.A."/>
            <person name="Daub J."/>
            <person name="David R.G."/>
            <person name="Delcher A.L."/>
            <person name="Delehaunty K."/>
            <person name="Do C.B."/>
            <person name="Ebling H."/>
            <person name="Edwards K."/>
            <person name="Eickbush T."/>
            <person name="Evans J.D."/>
            <person name="Filipski A."/>
            <person name="Findeiss S."/>
            <person name="Freyhult E."/>
            <person name="Fulton L."/>
            <person name="Fulton R."/>
            <person name="Garcia A.C."/>
            <person name="Gardiner A."/>
            <person name="Garfield D.A."/>
            <person name="Garvin B.E."/>
            <person name="Gibson G."/>
            <person name="Gilbert D."/>
            <person name="Gnerre S."/>
            <person name="Godfrey J."/>
            <person name="Good R."/>
            <person name="Gotea V."/>
            <person name="Gravely B."/>
            <person name="Greenberg A.J."/>
            <person name="Griffiths-Jones S."/>
            <person name="Gross S."/>
            <person name="Guigo R."/>
            <person name="Gustafson E.A."/>
            <person name="Haerty W."/>
            <person name="Hahn M.W."/>
            <person name="Halligan D.L."/>
            <person name="Halpern A.L."/>
            <person name="Halter G.M."/>
            <person name="Han M.V."/>
            <person name="Heger A."/>
            <person name="Hillier L."/>
            <person name="Hinrichs A.S."/>
            <person name="Holmes I."/>
            <person name="Hoskins R.A."/>
            <person name="Hubisz M.J."/>
            <person name="Hultmark D."/>
            <person name="Huntley M.A."/>
            <person name="Jaffe D.B."/>
            <person name="Jagadeeshan S."/>
            <person name="Jeck W.R."/>
            <person name="Johnson J."/>
            <person name="Jones C.D."/>
            <person name="Jordan W.C."/>
            <person name="Karpen G.H."/>
            <person name="Kataoka E."/>
            <person name="Keightley P.D."/>
            <person name="Kheradpour P."/>
            <person name="Kirkness E.F."/>
            <person name="Koerich L.B."/>
            <person name="Kristiansen K."/>
            <person name="Kudrna D."/>
            <person name="Kulathinal R.J."/>
            <person name="Kumar S."/>
            <person name="Kwok R."/>
            <person name="Lander E."/>
            <person name="Langley C.H."/>
            <person name="Lapoint R."/>
            <person name="Lazzaro B.P."/>
            <person name="Lee S.J."/>
            <person name="Levesque L."/>
            <person name="Li R."/>
            <person name="Lin C.F."/>
            <person name="Lin M.F."/>
            <person name="Lindblad-Toh K."/>
            <person name="Llopart A."/>
            <person name="Long M."/>
            <person name="Low L."/>
            <person name="Lozovsky E."/>
            <person name="Lu J."/>
            <person name="Luo M."/>
            <person name="Machado C.A."/>
            <person name="Makalowski W."/>
            <person name="Marzo M."/>
            <person name="Matsuda M."/>
            <person name="Matzkin L."/>
            <person name="McAllister B."/>
            <person name="McBride C.S."/>
            <person name="McKernan B."/>
            <person name="McKernan K."/>
            <person name="Mendez-Lago M."/>
            <person name="Minx P."/>
            <person name="Mollenhauer M.U."/>
            <person name="Montooth K."/>
            <person name="Mount S.M."/>
            <person name="Mu X."/>
            <person name="Myers E."/>
            <person name="Negre B."/>
            <person name="Newfeld S."/>
            <person name="Nielsen R."/>
            <person name="Noor M.A."/>
            <person name="O'Grady P."/>
            <person name="Pachter L."/>
            <person name="Papaceit M."/>
            <person name="Parisi M.J."/>
            <person name="Parisi M."/>
            <person name="Parts L."/>
            <person name="Pedersen J.S."/>
            <person name="Pesole G."/>
            <person name="Phillippy A.M."/>
            <person name="Ponting C.P."/>
            <person name="Pop M."/>
            <person name="Porcelli D."/>
            <person name="Powell J.R."/>
            <person name="Prohaska S."/>
            <person name="Pruitt K."/>
            <person name="Puig M."/>
            <person name="Quesneville H."/>
            <person name="Ram K.R."/>
            <person name="Rand D."/>
            <person name="Rasmussen M.D."/>
            <person name="Reed L.K."/>
            <person name="Reenan R."/>
            <person name="Reily A."/>
            <person name="Remington K.A."/>
            <person name="Rieger T.T."/>
            <person name="Ritchie M.G."/>
            <person name="Robin C."/>
            <person name="Rogers Y.H."/>
            <person name="Rohde C."/>
            <person name="Rozas J."/>
            <person name="Rubenfield M.J."/>
            <person name="Ruiz A."/>
            <person name="Russo S."/>
            <person name="Salzberg S.L."/>
            <person name="Sanchez-Gracia A."/>
            <person name="Saranga D.J."/>
            <person name="Sato H."/>
            <person name="Schaeffer S.W."/>
            <person name="Schatz M.C."/>
            <person name="Schlenke T."/>
            <person name="Schwartz R."/>
            <person name="Segarra C."/>
            <person name="Singh R.S."/>
            <person name="Sirot L."/>
            <person name="Sirota M."/>
            <person name="Sisneros N.B."/>
            <person name="Smith C.D."/>
            <person name="Smith T.F."/>
            <person name="Spieth J."/>
            <person name="Stage D.E."/>
            <person name="Stark A."/>
            <person name="Stephan W."/>
            <person name="Strausberg R.L."/>
            <person name="Strempel S."/>
            <person name="Sturgill D."/>
            <person name="Sutton G."/>
            <person name="Sutton G.G."/>
            <person name="Tao W."/>
            <person name="Teichmann S."/>
            <person name="Tobari Y.N."/>
            <person name="Tomimura Y."/>
            <person name="Tsolas J.M."/>
            <person name="Valente V.L."/>
            <person name="Venter E."/>
            <person name="Venter J.C."/>
            <person name="Vicario S."/>
            <person name="Vieira F.G."/>
            <person name="Vilella A.J."/>
            <person name="Villasante A."/>
            <person name="Walenz B."/>
            <person name="Wang J."/>
            <person name="Wasserman M."/>
            <person name="Watts T."/>
            <person name="Wilson D."/>
            <person name="Wilson R.K."/>
            <person name="Wing R.A."/>
            <person name="Wolfner M.F."/>
            <person name="Wong A."/>
            <person name="Wong G.K."/>
            <person name="Wu C.I."/>
            <person name="Wu G."/>
            <person name="Yamamoto D."/>
            <person name="Yang H.P."/>
            <person name="Yang S.P."/>
            <person name="Yorke J.A."/>
            <person name="Yoshida K."/>
            <person name="Zdobnov E."/>
            <person name="Zhang P."/>
            <person name="Zhang Y."/>
            <person name="Zimin A.V."/>
            <person name="Baldwin J."/>
            <person name="Abdouelleil A."/>
            <person name="Abdulkadir J."/>
            <person name="Abebe A."/>
            <person name="Abera B."/>
            <person name="Abreu J."/>
            <person name="Acer S.C."/>
            <person name="Aftuck L."/>
            <person name="Alexander A."/>
            <person name="An P."/>
            <person name="Anderson E."/>
            <person name="Anderson S."/>
            <person name="Arachi H."/>
            <person name="Azer M."/>
            <person name="Bachantsang P."/>
            <person name="Barry A."/>
            <person name="Bayul T."/>
            <person name="Berlin A."/>
            <person name="Bessette D."/>
            <person name="Bloom T."/>
            <person name="Blye J."/>
            <person name="Boguslavskiy L."/>
            <person name="Bonnet C."/>
            <person name="Boukhgalter B."/>
            <person name="Bourzgui I."/>
            <person name="Brown A."/>
            <person name="Cahill P."/>
            <person name="Channer S."/>
            <person name="Cheshatsang Y."/>
            <person name="Chuda L."/>
            <person name="Citroen M."/>
            <person name="Collymore A."/>
            <person name="Cooke P."/>
            <person name="Costello M."/>
            <person name="D'Aco K."/>
            <person name="Daza R."/>
            <person name="De Haan G."/>
            <person name="DeGray S."/>
            <person name="DeMaso C."/>
            <person name="Dhargay N."/>
            <person name="Dooley K."/>
            <person name="Dooley E."/>
            <person name="Doricent M."/>
            <person name="Dorje P."/>
            <person name="Dorjee K."/>
            <person name="Dupes A."/>
            <person name="Elong R."/>
            <person name="Falk J."/>
            <person name="Farina A."/>
            <person name="Faro S."/>
            <person name="Ferguson D."/>
            <person name="Fisher S."/>
            <person name="Foley C.D."/>
            <person name="Franke A."/>
            <person name="Friedrich D."/>
            <person name="Gadbois L."/>
            <person name="Gearin G."/>
            <person name="Gearin C.R."/>
            <person name="Giannoukos G."/>
            <person name="Goode T."/>
            <person name="Graham J."/>
            <person name="Grandbois E."/>
            <person name="Grewal S."/>
            <person name="Gyaltsen K."/>
            <person name="Hafez N."/>
            <person name="Hagos B."/>
            <person name="Hall J."/>
            <person name="Henson C."/>
            <person name="Hollinger A."/>
            <person name="Honan T."/>
            <person name="Huard M.D."/>
            <person name="Hughes L."/>
            <person name="Hurhula B."/>
            <person name="Husby M.E."/>
            <person name="Kamat A."/>
            <person name="Kanga B."/>
            <person name="Kashin S."/>
            <person name="Khazanovich D."/>
            <person name="Kisner P."/>
            <person name="Lance K."/>
            <person name="Lara M."/>
            <person name="Lee W."/>
            <person name="Lennon N."/>
            <person name="Letendre F."/>
            <person name="LeVine R."/>
            <person name="Lipovsky A."/>
            <person name="Liu X."/>
            <person name="Liu J."/>
            <person name="Liu S."/>
            <person name="Lokyitsang T."/>
            <person name="Lokyitsang Y."/>
            <person name="Lubonja R."/>
            <person name="Lui A."/>
            <person name="MacDonald P."/>
            <person name="Magnisalis V."/>
            <person name="Maru K."/>
            <person name="Matthews C."/>
            <person name="McCusker W."/>
            <person name="McDonough S."/>
            <person name="Mehta T."/>
            <person name="Meldrim J."/>
            <person name="Meneus L."/>
            <person name="Mihai O."/>
            <person name="Mihalev A."/>
            <person name="Mihova T."/>
            <person name="Mittelman R."/>
            <person name="Mlenga V."/>
            <person name="Montmayeur A."/>
            <person name="Mulrain L."/>
            <person name="Navidi A."/>
            <person name="Naylor J."/>
            <person name="Negash T."/>
            <person name="Nguyen T."/>
            <person name="Nguyen N."/>
            <person name="Nicol R."/>
            <person name="Norbu C."/>
            <person name="Norbu N."/>
            <person name="Novod N."/>
            <person name="O'Neill B."/>
            <person name="Osman S."/>
            <person name="Markiewicz E."/>
            <person name="Oyono O.L."/>
            <person name="Patti C."/>
            <person name="Phunkhang P."/>
            <person name="Pierre F."/>
            <person name="Priest M."/>
            <person name="Raghuraman S."/>
            <person name="Rege F."/>
            <person name="Reyes R."/>
            <person name="Rise C."/>
            <person name="Rogov P."/>
            <person name="Ross K."/>
            <person name="Ryan E."/>
            <person name="Settipalli S."/>
            <person name="Shea T."/>
            <person name="Sherpa N."/>
            <person name="Shi L."/>
            <person name="Shih D."/>
            <person name="Sparrow T."/>
            <person name="Spaulding J."/>
            <person name="Stalker J."/>
            <person name="Stange-Thomann N."/>
            <person name="Stavropoulos S."/>
            <person name="Stone C."/>
            <person name="Strader C."/>
            <person name="Tesfaye S."/>
            <person name="Thomson T."/>
            <person name="Thoulutsang Y."/>
            <person name="Thoulutsang D."/>
            <person name="Topham K."/>
            <person name="Topping I."/>
            <person name="Tsamla T."/>
            <person name="Vassiliev H."/>
            <person name="Vo A."/>
            <person name="Wangchuk T."/>
            <person name="Wangdi T."/>
            <person name="Weiand M."/>
            <person name="Wilkinson J."/>
            <person name="Wilson A."/>
            <person name="Yadav S."/>
            <person name="Young G."/>
            <person name="Yu Q."/>
            <person name="Zembek L."/>
            <person name="Zhong D."/>
            <person name="Zimmer A."/>
            <person name="Zwirko Z."/>
            <person name="Jaffe D.B."/>
            <person name="Alvarez P."/>
            <person name="Brockman W."/>
            <person name="Butler J."/>
            <person name="Chin C."/>
            <person name="Gnerre S."/>
            <person name="Grabherr M."/>
            <person name="Kleber M."/>
            <person name="Mauceli E."/>
            <person name="MacCallum I."/>
        </authorList>
    </citation>
    <scope>NUCLEOTIDE SEQUENCE [LARGE SCALE GENOMIC DNA]</scope>
    <source>
        <strain evidence="3 4">TSC#14021-0224.01</strain>
    </source>
</reference>
<dbReference type="FunFam" id="2.30.30.140:FF:000018">
    <property type="entry name" value="Serine/threonine-protein kinase 31"/>
    <property type="match status" value="1"/>
</dbReference>
<feature type="compositionally biased region" description="Polar residues" evidence="1">
    <location>
        <begin position="968"/>
        <end position="996"/>
    </location>
</feature>
<dbReference type="EMBL" id="CH954179">
    <property type="protein sequence ID" value="EDV55424.2"/>
    <property type="molecule type" value="Genomic_DNA"/>
</dbReference>
<reference evidence="3 4" key="2">
    <citation type="journal article" date="2008" name="Bioinformatics">
        <title>Assembly reconciliation.</title>
        <authorList>
            <person name="Zimin A.V."/>
            <person name="Smith D.R."/>
            <person name="Sutton G."/>
            <person name="Yorke J.A."/>
        </authorList>
    </citation>
    <scope>NUCLEOTIDE SEQUENCE [LARGE SCALE GENOMIC DNA]</scope>
    <source>
        <strain evidence="3 4">TSC#14021-0224.01</strain>
    </source>
</reference>
<feature type="region of interest" description="Disordered" evidence="1">
    <location>
        <begin position="1517"/>
        <end position="1615"/>
    </location>
</feature>
<dbReference type="InterPro" id="IPR002999">
    <property type="entry name" value="Tudor"/>
</dbReference>
<sequence length="2518" mass="285197">MNGQPPNGGPSKVDLYITHVDHVGPYLKVYGQVNRDAAFLVSKRIEQLLPTCFAIEPSWSVERQQALLMPGTFCVFKKTNGPAPGDVEYRRIRVVSADLEGQVMRTEIEFLDFGYKRTVDSHDLMFPKQPKLLQNIPLLCSQYIVLGICSEWDQTDLAVVQDLIVNQTVQITVDPTHICDQKFASLRWKDFELNEFLVQQKQIGAPVGKQLMMDHCKKLWKDTPQSPVTEYNNNSIHNSKTPTEIAREQLAVRRSLAARLDAQRSVQVTPPRPLNANAPDYTPKQLPLVNVTNVQVPMQGLNNTPKSGFVAAPFVPYNRANYQPAVPAAQPYVPKATPRSQYTYYNVRMNKPITAMPPPAGPHVPIQHYNQQANYVSLNYVPARFTPPPTPSIAQRAQQSTIPAFRTTSLTVGLTYDVDISYVENGPYLFWVHLKSSGDNLSAMMGQIERTKLKALAQTPELGTACVARFSEDGHLYRAMVSAVYAQRYRVVYVDYGNSELLSTSDLFQIPPELLEIKPFAFRFALAGTKEIEPIDESMKRIFKKSAIYRNFELTVQAPESVGSMQTCHLNQNGTNMLELLRQLKNSRQSYKKAEQLENDDAVEIRFIDSPSNFYVQKVSNIGKFEQLMDEMFSYYNTNQKVPDQLILGAPCIVKCDQEWYRAEILRVDDSVIVRHVDFGYEQNVKRHLIGHIAEKHLEMPRQAIKCCLKGFENSELSEDKITDQFEMLAEESNIRRRTFSVRIFRIEPDGLNVVNLLAKNLNVMKKLYKLSMPFEQYLSLEKGQFNANTTRAESVISSELDKSLILNSTSIVESENRLQVQEKQQQHKKEEVKQQHLAVEIPQPVKTVGGNKSSADWDKRSSTSAGSKDSKRHQQQQNQRSDRHLDSSFETQSIGSYNSGMSSPRKGNRQQNVRTPIQSPRHNGKQEAKKNARFNNNESPRRTQDGQQGNQRSQNAPQGYAQKPQRQKSTLDGTISSKRSSGVESDIASSSSEPVTASKPEKYVSLEKPYVLQEMKTPSKEAASLSWWVSPFQFYVVPKSVSAKYDNVLRDMRQFYRQKQHQPLQLKVGSTVVVRQRKDNAILRATVTACNHMMRKYRVFCVDTGSLITVTSEDVWQLEQRFADPPCMAHRCSFHSVVTNYDPLYIVDRMEKFVPVNAKVDCEFVSKEKSNQGSNNSSTCSYTVNMFVNGAPLRDMLVKAEFLSEVAPEIRVNLLAGQQIRGKFSSIRDMTSFKVQFDYCNVNFLCTYDDAKFVKSNPDLARRFKEFYEGKSFAFNVKNVCENNIVHLRPVMPLFKEDRKTFVCPYPVALSSFQALVVYTAKPYRLYVQSQAIVPAMQTLLDNMYKHYQAKGEPLKKFEVGQICAVRSSDGNWYRARITGKDSNAACSEVFYIDYGNTEEIRRDDIKALDAKFYEYASGFAVEINLPIGRPSNEAKLKTRIAEILEEKVVTIKSIEVRRSHLIADVIMENNQSVIDLLKAEKLVPGKDLDYMRKQMEKGKSRTYEYIETVDLTLDEEEDKGRKETGSKSSSANASPKKKQNNDKDSESKKSKPVEPAPTSAPAPVTLKAPSPVPAEPAPVPKPATPVPEAVEVPEIRPTVEEAAPEPKPAPAKEDPYKDLDCVVLSHCDNPAQFFVHPIDQLSKLNQLHENLQIVSPSLPQLMNVVNGADCVSMYSVDKCWYRAKIIDAELMVLLFIDYGNTDCVSDATDIKESMWSHIEPFCLPCALPICPKGTADWVDAANGIFNESYSKVPRLEYLTQGDHYTTSYVNMYIEGEDVAKKLIADGFAKPLEYLASGCSCYISHVNGICDFFIQLERDSKALELIEMYLREEDKLKPLERFEKGLIVAALFEDDELWYRAQLQKELPDSRYEVLFVDYGNTSTTSKCLMLSEEIASLPSLSKKCSLQLPEAYISWTPEAEAKFAELTGEGELVFTTQLLKPGQNHVTVDLLLDGENIIDRLLPLCHRKEPKETSKESLTVTTKAIITHVENTSRMYLQFSEKDSLMDIICEKLNGSKLQLKSEKASVDDMCVVQFTDDMEFYRARILEVLADDQYKVILIDYGNTTVVDKLYELPQEFTLIKPVAEVCSLEPCAVFEKNKALTLTTLDALLDSCNGVVAVEFVNKSASPPVVRLTTKDKKSLKICEHLQKLIEAELKLIQKRNENSECVISYGSSPKSFYVQMKHNSADLDLIVRTLQSLKKEQLKILIDPTVNSNGVCYSQEDACYYRCSIKSVLEANQGFEVFLLDYGNTLVVPEVWKLPQEIEPIPSLALHCQLSEFPKDVSDEKLGEAFAALLEQHFGELYEITTQPNEDETKPLIAQLRINYKDFVQELASTVTGVQKPLEVELHNCVVVQYDDPMSFYVQMESDVPALEQMTDKLLDAEQELPAFSDLKEGALCVAQFPEDEVFYRAQIVKVLDEGKCEVHFIDFGNNAVTQQFRQLPEELAKPERYSKHCELEASTISKCDAALLQTFIDSRFSETFQVEILATKGAGTHVVRLFYQSKNISEKLQEKQ</sequence>
<gene>
    <name evidence="3" type="primary">Dere\GG22098</name>
    <name evidence="3" type="synonym">dere_GLEANR_6854</name>
    <name evidence="3" type="synonym">GG22098</name>
    <name evidence="3" type="ORF">Dere_GG22098</name>
</gene>
<dbReference type="Gene3D" id="2.40.50.790">
    <property type="match status" value="2"/>
</dbReference>
<feature type="domain" description="Tudor" evidence="2">
    <location>
        <begin position="1358"/>
        <end position="1417"/>
    </location>
</feature>
<dbReference type="InterPro" id="IPR035437">
    <property type="entry name" value="SNase_OB-fold_sf"/>
</dbReference>
<feature type="compositionally biased region" description="Polar residues" evidence="1">
    <location>
        <begin position="889"/>
        <end position="903"/>
    </location>
</feature>
<dbReference type="Gene3D" id="2.40.50.90">
    <property type="match status" value="3"/>
</dbReference>
<feature type="compositionally biased region" description="Pro residues" evidence="1">
    <location>
        <begin position="1572"/>
        <end position="1587"/>
    </location>
</feature>
<dbReference type="HOGENOM" id="CLU_001245_0_0_1"/>
<evidence type="ECO:0000313" key="4">
    <source>
        <dbReference type="Proteomes" id="UP000008711"/>
    </source>
</evidence>
<dbReference type="Proteomes" id="UP000008711">
    <property type="component" value="Unassembled WGS sequence"/>
</dbReference>
<feature type="domain" description="Tudor" evidence="2">
    <location>
        <begin position="2214"/>
        <end position="2272"/>
    </location>
</feature>
<feature type="domain" description="Tudor" evidence="2">
    <location>
        <begin position="2395"/>
        <end position="2454"/>
    </location>
</feature>
<dbReference type="FunFam" id="2.30.30.140:FF:000172">
    <property type="entry name" value="Maternal protein tudor"/>
    <property type="match status" value="1"/>
</dbReference>
<proteinExistence type="predicted"/>
<evidence type="ECO:0000259" key="2">
    <source>
        <dbReference type="PROSITE" id="PS50304"/>
    </source>
</evidence>
<dbReference type="Gene3D" id="2.30.30.140">
    <property type="match status" value="9"/>
</dbReference>